<dbReference type="RefSeq" id="WP_073243713.1">
    <property type="nucleotide sequence ID" value="NZ_BJNP01000017.1"/>
</dbReference>
<keyword evidence="2" id="KW-1185">Reference proteome</keyword>
<organism evidence="1 2">
    <name type="scientific">Flavobacterium flevense</name>
    <dbReference type="NCBI Taxonomy" id="983"/>
    <lineage>
        <taxon>Bacteria</taxon>
        <taxon>Pseudomonadati</taxon>
        <taxon>Bacteroidota</taxon>
        <taxon>Flavobacteriia</taxon>
        <taxon>Flavobacteriales</taxon>
        <taxon>Flavobacteriaceae</taxon>
        <taxon>Flavobacterium</taxon>
    </lineage>
</organism>
<dbReference type="InterPro" id="IPR032774">
    <property type="entry name" value="WG_beta_rep"/>
</dbReference>
<evidence type="ECO:0000313" key="1">
    <source>
        <dbReference type="EMBL" id="GEC72253.1"/>
    </source>
</evidence>
<evidence type="ECO:0008006" key="3">
    <source>
        <dbReference type="Google" id="ProtNLM"/>
    </source>
</evidence>
<dbReference type="OrthoDB" id="5464673at2"/>
<dbReference type="PANTHER" id="PTHR37841:SF1">
    <property type="entry name" value="DUF3298 DOMAIN-CONTAINING PROTEIN"/>
    <property type="match status" value="1"/>
</dbReference>
<dbReference type="Proteomes" id="UP000316775">
    <property type="component" value="Unassembled WGS sequence"/>
</dbReference>
<protein>
    <recommendedName>
        <fullName evidence="3">WG repeat-containing protein</fullName>
    </recommendedName>
</protein>
<gene>
    <name evidence="1" type="ORF">FFL01_17920</name>
</gene>
<proteinExistence type="predicted"/>
<dbReference type="Pfam" id="PF14903">
    <property type="entry name" value="WG_beta_rep"/>
    <property type="match status" value="8"/>
</dbReference>
<accession>A0A4Y4B0L7</accession>
<dbReference type="PANTHER" id="PTHR37841">
    <property type="entry name" value="GLR2918 PROTEIN"/>
    <property type="match status" value="1"/>
</dbReference>
<sequence>MSKELKNTYIATVQEYENFNYGIISHQGEWIVEPKFQYLVKFGYKDYFKFRKNNFYGIIDSSNEIIIKPQYDDINFLNGNFEVSINGRKGLINANEDSLIEIKYESIKYKNELDFYIIKVDDKYGIIKSNFKVAIDAIYDNLSDVDKKGFIRANLNGKTGVIDSDGQCLIDFSFQEIRNFDDEGFAIAKNNDLFGFIDRAGKWLIYPIYNHVSDFNKNGNCCVNINSVYGVINRKGNWVIQPEFNDCSIYNEEYYNVRLNGRYGIIDIDKNWKVEPIYTSAPFFNENGFIIVNINYKYGMADRDFNLIIEPKYDHIYFLVGNNRVVFRLDDKSAVLDIKNKTIVEPKDEDFFISAKGLPQFRAEEETKHGVFNNEDKLLPTSSLKGIESVNESILTISQHSNNKYGILNSEGIWVVTPIYDELENIDEFGLVKATLQNKYGWIDIKGNWKIEPKFDIRTSLENYDDDYYTIQFLIEDTFRFDKEDLQNVFFYDEIPNTIKLVFGKGLNEEFRENLEYLLFYDDSVDNSGEDGIAIVKKEENYFLILSQHRQKPTIFFLHSQFEKWEINSFCLDEVGYLFSITTDIDAKVISENHYRIIDDLKGTEQIKSRLYTFDFYNNRFLRLLIELCEQIDNELG</sequence>
<evidence type="ECO:0000313" key="2">
    <source>
        <dbReference type="Proteomes" id="UP000316775"/>
    </source>
</evidence>
<name>A0A4Y4B0L7_9FLAO</name>
<dbReference type="STRING" id="983.SAMN05443543_103352"/>
<dbReference type="AlphaFoldDB" id="A0A4Y4B0L7"/>
<dbReference type="EMBL" id="BJNP01000017">
    <property type="protein sequence ID" value="GEC72253.1"/>
    <property type="molecule type" value="Genomic_DNA"/>
</dbReference>
<comment type="caution">
    <text evidence="1">The sequence shown here is derived from an EMBL/GenBank/DDBJ whole genome shotgun (WGS) entry which is preliminary data.</text>
</comment>
<reference evidence="1 2" key="1">
    <citation type="submission" date="2019-06" db="EMBL/GenBank/DDBJ databases">
        <title>Whole genome shotgun sequence of Flavobacterium flevense NBRC 14960.</title>
        <authorList>
            <person name="Hosoyama A."/>
            <person name="Uohara A."/>
            <person name="Ohji S."/>
            <person name="Ichikawa N."/>
        </authorList>
    </citation>
    <scope>NUCLEOTIDE SEQUENCE [LARGE SCALE GENOMIC DNA]</scope>
    <source>
        <strain evidence="1 2">NBRC 14960</strain>
    </source>
</reference>